<evidence type="ECO:0000256" key="1">
    <source>
        <dbReference type="SAM" id="MobiDB-lite"/>
    </source>
</evidence>
<gene>
    <name evidence="2" type="ORF">UA74_24720</name>
</gene>
<feature type="region of interest" description="Disordered" evidence="1">
    <location>
        <begin position="1"/>
        <end position="169"/>
    </location>
</feature>
<dbReference type="EMBL" id="CP016076">
    <property type="protein sequence ID" value="APU16958.1"/>
    <property type="molecule type" value="Genomic_DNA"/>
</dbReference>
<dbReference type="AlphaFoldDB" id="A0AAC9PU91"/>
<feature type="compositionally biased region" description="Basic and acidic residues" evidence="1">
    <location>
        <begin position="35"/>
        <end position="47"/>
    </location>
</feature>
<keyword evidence="3" id="KW-1185">Reference proteome</keyword>
<evidence type="ECO:0008006" key="4">
    <source>
        <dbReference type="Google" id="ProtNLM"/>
    </source>
</evidence>
<sequence length="169" mass="18529">MSERHQPELPQPGASDQELLSVSEELDEDELDVDPLEKGVEPPERWSRTTATGVTPREMVEGETLDQRLAAEQPERPRDDAPDWPPADVPMEDLDTSVDDESVDYPLDQGTISQGDVDLKEGVEPDEGMELEPSDAGPTGEAAEDFPAWRGEPSETAEESSIHPVAEPE</sequence>
<dbReference type="Proteomes" id="UP000185511">
    <property type="component" value="Chromosome"/>
</dbReference>
<proteinExistence type="predicted"/>
<dbReference type="RefSeq" id="WP_075765576.1">
    <property type="nucleotide sequence ID" value="NZ_CP016076.1"/>
</dbReference>
<organism evidence="2 3">
    <name type="scientific">Actinoalloteichus fjordicus</name>
    <dbReference type="NCBI Taxonomy" id="1612552"/>
    <lineage>
        <taxon>Bacteria</taxon>
        <taxon>Bacillati</taxon>
        <taxon>Actinomycetota</taxon>
        <taxon>Actinomycetes</taxon>
        <taxon>Pseudonocardiales</taxon>
        <taxon>Pseudonocardiaceae</taxon>
        <taxon>Actinoalloteichus</taxon>
    </lineage>
</organism>
<name>A0AAC9PU91_9PSEU</name>
<reference evidence="3" key="1">
    <citation type="submission" date="2016-06" db="EMBL/GenBank/DDBJ databases">
        <title>Complete genome sequence of Actinoalloteichus fjordicus DSM 46855 (=ADI127-17), type strain of the new species Actinoalloteichus fjordicus.</title>
        <authorList>
            <person name="Ruckert C."/>
            <person name="Nouioui I."/>
            <person name="Willmese J."/>
            <person name="van Wezel G."/>
            <person name="Klenk H.-P."/>
            <person name="Kalinowski J."/>
            <person name="Zotchev S.B."/>
        </authorList>
    </citation>
    <scope>NUCLEOTIDE SEQUENCE [LARGE SCALE GENOMIC DNA]</scope>
    <source>
        <strain evidence="3">ADI127-7</strain>
    </source>
</reference>
<protein>
    <recommendedName>
        <fullName evidence="4">DUF5709 domain-containing protein</fullName>
    </recommendedName>
</protein>
<dbReference type="KEGG" id="acad:UA74_24720"/>
<feature type="compositionally biased region" description="Acidic residues" evidence="1">
    <location>
        <begin position="124"/>
        <end position="133"/>
    </location>
</feature>
<evidence type="ECO:0000313" key="2">
    <source>
        <dbReference type="EMBL" id="APU16958.1"/>
    </source>
</evidence>
<accession>A0AAC9PU91</accession>
<feature type="compositionally biased region" description="Acidic residues" evidence="1">
    <location>
        <begin position="24"/>
        <end position="34"/>
    </location>
</feature>
<feature type="compositionally biased region" description="Acidic residues" evidence="1">
    <location>
        <begin position="90"/>
        <end position="103"/>
    </location>
</feature>
<evidence type="ECO:0000313" key="3">
    <source>
        <dbReference type="Proteomes" id="UP000185511"/>
    </source>
</evidence>